<evidence type="ECO:0000313" key="3">
    <source>
        <dbReference type="EMBL" id="GAA1820614.1"/>
    </source>
</evidence>
<comment type="caution">
    <text evidence="3">The sequence shown here is derived from an EMBL/GenBank/DDBJ whole genome shotgun (WGS) entry which is preliminary data.</text>
</comment>
<reference evidence="4" key="1">
    <citation type="journal article" date="2019" name="Int. J. Syst. Evol. Microbiol.">
        <title>The Global Catalogue of Microorganisms (GCM) 10K type strain sequencing project: providing services to taxonomists for standard genome sequencing and annotation.</title>
        <authorList>
            <consortium name="The Broad Institute Genomics Platform"/>
            <consortium name="The Broad Institute Genome Sequencing Center for Infectious Disease"/>
            <person name="Wu L."/>
            <person name="Ma J."/>
        </authorList>
    </citation>
    <scope>NUCLEOTIDE SEQUENCE [LARGE SCALE GENOMIC DNA]</scope>
    <source>
        <strain evidence="4">JCM 13250</strain>
    </source>
</reference>
<evidence type="ECO:0000259" key="2">
    <source>
        <dbReference type="SMART" id="SM00909"/>
    </source>
</evidence>
<proteinExistence type="predicted"/>
<dbReference type="RefSeq" id="WP_344136096.1">
    <property type="nucleotide sequence ID" value="NZ_BAAALT010000174.1"/>
</dbReference>
<gene>
    <name evidence="3" type="ORF">GCM10009682_46090</name>
</gene>
<feature type="signal peptide" evidence="1">
    <location>
        <begin position="1"/>
        <end position="21"/>
    </location>
</feature>
<keyword evidence="1" id="KW-0732">Signal</keyword>
<feature type="chain" id="PRO_5046337675" description="GerMN domain-containing protein" evidence="1">
    <location>
        <begin position="22"/>
        <end position="593"/>
    </location>
</feature>
<dbReference type="SMART" id="SM00909">
    <property type="entry name" value="Germane"/>
    <property type="match status" value="1"/>
</dbReference>
<dbReference type="InterPro" id="IPR019606">
    <property type="entry name" value="GerMN"/>
</dbReference>
<dbReference type="Pfam" id="PF10647">
    <property type="entry name" value="Gmad1"/>
    <property type="match status" value="1"/>
</dbReference>
<sequence>MTRTRRYLAAVAAGLVVVALAGCGVTATDEPRRIDDGLDVAALPDTSTYVPPPGPDEVRDRDPVGFVMAYLNAAAGTDNQAIDRVRRFVDSAESDAWQPAKGDARKVVRVVGTPTRESVREGVTQVKVTVEAVGLLDSAGELGAPQIGAKEVLTFEVTRVGNQSPRLSKAPSDLLLLDRALHDHYEALPVYYWDKSDKVLVPDLRYFSRAENRERRTTTAVEYLLAGPSLGLQQVVRGIPDGAKLNNLVVPQDSGVMVDIADAAYTDEQEAQKLVTQLRWTLRGVTGEETSLALRVEGSPRQIDGTSDAYLKANGSYQQPNQRFTIGSAAKGKVVADGAKLPVLSDPQVNRDVVTAAVNRDFSLGAFVRRDAGGLSLWVVRANNTTGSTTRVRVNVGDATAISRPAWLYQTDSALVAVDGVLHAVKSDGQLRQLSAGGATGVTQVAAAPDGRRVALIASGKVYVASVTADGSIVSVRQVKTSFTATGVVWSSQTQILVMGTMPNRVVAWIFNADGADGIEGTATTDQGPKIDALQALALQGMTDLTAVPTTPEDKGVVNAVYARVGDKVYNYYPRSSGLVSPIEGETLVFYPN</sequence>
<feature type="domain" description="GerMN" evidence="2">
    <location>
        <begin position="217"/>
        <end position="305"/>
    </location>
</feature>
<keyword evidence="4" id="KW-1185">Reference proteome</keyword>
<name>A0ABP4YLF8_9ACTN</name>
<dbReference type="PROSITE" id="PS51257">
    <property type="entry name" value="PROKAR_LIPOPROTEIN"/>
    <property type="match status" value="1"/>
</dbReference>
<dbReference type="EMBL" id="BAAALT010000174">
    <property type="protein sequence ID" value="GAA1820614.1"/>
    <property type="molecule type" value="Genomic_DNA"/>
</dbReference>
<protein>
    <recommendedName>
        <fullName evidence="2">GerMN domain-containing protein</fullName>
    </recommendedName>
</protein>
<dbReference type="SUPFAM" id="SSF75011">
    <property type="entry name" value="3-carboxy-cis,cis-mucoante lactonizing enzyme"/>
    <property type="match status" value="1"/>
</dbReference>
<organism evidence="3 4">
    <name type="scientific">Luedemannella flava</name>
    <dbReference type="NCBI Taxonomy" id="349316"/>
    <lineage>
        <taxon>Bacteria</taxon>
        <taxon>Bacillati</taxon>
        <taxon>Actinomycetota</taxon>
        <taxon>Actinomycetes</taxon>
        <taxon>Micromonosporales</taxon>
        <taxon>Micromonosporaceae</taxon>
        <taxon>Luedemannella</taxon>
    </lineage>
</organism>
<dbReference type="Proteomes" id="UP001500218">
    <property type="component" value="Unassembled WGS sequence"/>
</dbReference>
<dbReference type="Pfam" id="PF10646">
    <property type="entry name" value="Germane"/>
    <property type="match status" value="1"/>
</dbReference>
<accession>A0ABP4YLF8</accession>
<dbReference type="InterPro" id="IPR018910">
    <property type="entry name" value="LpqB_C"/>
</dbReference>
<evidence type="ECO:0000256" key="1">
    <source>
        <dbReference type="SAM" id="SignalP"/>
    </source>
</evidence>
<evidence type="ECO:0000313" key="4">
    <source>
        <dbReference type="Proteomes" id="UP001500218"/>
    </source>
</evidence>